<dbReference type="GO" id="GO:0004519">
    <property type="term" value="F:endonuclease activity"/>
    <property type="evidence" value="ECO:0007669"/>
    <property type="project" value="UniProtKB-KW"/>
</dbReference>
<gene>
    <name evidence="3" type="ORF">FIV42_21935</name>
</gene>
<dbReference type="Pfam" id="PF04480">
    <property type="entry name" value="DUF559"/>
    <property type="match status" value="1"/>
</dbReference>
<reference evidence="3 4" key="1">
    <citation type="submission" date="2019-06" db="EMBL/GenBank/DDBJ databases">
        <title>Persicimonas caeni gen. nov., sp. nov., a predatory bacterium isolated from solar saltern.</title>
        <authorList>
            <person name="Wang S."/>
        </authorList>
    </citation>
    <scope>NUCLEOTIDE SEQUENCE [LARGE SCALE GENOMIC DNA]</scope>
    <source>
        <strain evidence="3 4">YN101</strain>
    </source>
</reference>
<evidence type="ECO:0000313" key="3">
    <source>
        <dbReference type="EMBL" id="QDG53306.1"/>
    </source>
</evidence>
<dbReference type="Proteomes" id="UP000315995">
    <property type="component" value="Chromosome"/>
</dbReference>
<feature type="region of interest" description="Disordered" evidence="1">
    <location>
        <begin position="1"/>
        <end position="36"/>
    </location>
</feature>
<keyword evidence="3" id="KW-0540">Nuclease</keyword>
<dbReference type="AlphaFoldDB" id="A0A4Y6PYB5"/>
<dbReference type="CDD" id="cd01038">
    <property type="entry name" value="Endonuclease_DUF559"/>
    <property type="match status" value="1"/>
</dbReference>
<evidence type="ECO:0000259" key="2">
    <source>
        <dbReference type="Pfam" id="PF04480"/>
    </source>
</evidence>
<dbReference type="InterPro" id="IPR011335">
    <property type="entry name" value="Restrct_endonuc-II-like"/>
</dbReference>
<dbReference type="OrthoDB" id="9798754at2"/>
<evidence type="ECO:0000256" key="1">
    <source>
        <dbReference type="SAM" id="MobiDB-lite"/>
    </source>
</evidence>
<keyword evidence="3" id="KW-0255">Endonuclease</keyword>
<protein>
    <submittedName>
        <fullName evidence="3">Endonuclease domain-containing protein</fullName>
    </submittedName>
</protein>
<dbReference type="SUPFAM" id="SSF52980">
    <property type="entry name" value="Restriction endonuclease-like"/>
    <property type="match status" value="1"/>
</dbReference>
<accession>A0A5B8YB18</accession>
<dbReference type="PANTHER" id="PTHR38590">
    <property type="entry name" value="BLL0828 PROTEIN"/>
    <property type="match status" value="1"/>
</dbReference>
<feature type="domain" description="DUF559" evidence="2">
    <location>
        <begin position="62"/>
        <end position="169"/>
    </location>
</feature>
<dbReference type="PANTHER" id="PTHR38590:SF1">
    <property type="entry name" value="BLL0828 PROTEIN"/>
    <property type="match status" value="1"/>
</dbReference>
<keyword evidence="3" id="KW-0378">Hydrolase</keyword>
<proteinExistence type="predicted"/>
<accession>A0A4Y6PYB5</accession>
<organism evidence="3 4">
    <name type="scientific">Persicimonas caeni</name>
    <dbReference type="NCBI Taxonomy" id="2292766"/>
    <lineage>
        <taxon>Bacteria</taxon>
        <taxon>Deltaproteobacteria</taxon>
        <taxon>Bradymonadales</taxon>
        <taxon>Bradymonadaceae</taxon>
        <taxon>Persicimonas</taxon>
    </lineage>
</organism>
<name>A0A4Y6PYB5_PERCE</name>
<dbReference type="InterPro" id="IPR047216">
    <property type="entry name" value="Endonuclease_DUF559_bact"/>
</dbReference>
<dbReference type="Gene3D" id="3.40.960.10">
    <property type="entry name" value="VSR Endonuclease"/>
    <property type="match status" value="1"/>
</dbReference>
<evidence type="ECO:0000313" key="4">
    <source>
        <dbReference type="Proteomes" id="UP000315995"/>
    </source>
</evidence>
<keyword evidence="4" id="KW-1185">Reference proteome</keyword>
<dbReference type="EMBL" id="CP041186">
    <property type="protein sequence ID" value="QDG53306.1"/>
    <property type="molecule type" value="Genomic_DNA"/>
</dbReference>
<dbReference type="InterPro" id="IPR007569">
    <property type="entry name" value="DUF559"/>
</dbReference>
<sequence>MTLQVGKATNRENPSPNPFPSRNRPHSRNKTPTCAENRNEYFIRPSTQESTVKHQYNDRAQLLERARWLRKNQTWPEKRLWARLRRRQVGGYKFRRQYVLEPFIIDFYCLKRKVAVEVDGPVHSREDLAEKDEARTETLEEQYGVKMLRFSVQDIYQRIEEVLEEIECACAERDGEE</sequence>